<feature type="non-terminal residue" evidence="6">
    <location>
        <position position="393"/>
    </location>
</feature>
<proteinExistence type="predicted"/>
<dbReference type="Gene3D" id="3.10.129.110">
    <property type="entry name" value="Polyketide synthase dehydratase"/>
    <property type="match status" value="1"/>
</dbReference>
<protein>
    <submittedName>
        <fullName evidence="6">Polyketide synthase dehydratase domain-containing protein</fullName>
    </submittedName>
</protein>
<accession>A0ABW8M7D4</accession>
<dbReference type="InterPro" id="IPR014043">
    <property type="entry name" value="Acyl_transferase_dom"/>
</dbReference>
<dbReference type="Pfam" id="PF21089">
    <property type="entry name" value="PKS_DH_N"/>
    <property type="match status" value="1"/>
</dbReference>
<comment type="caution">
    <text evidence="6">The sequence shown here is derived from an EMBL/GenBank/DDBJ whole genome shotgun (WGS) entry which is preliminary data.</text>
</comment>
<reference evidence="6 7" key="1">
    <citation type="submission" date="2024-11" db="EMBL/GenBank/DDBJ databases">
        <title>The Natural Products Discovery Center: Release of the First 8490 Sequenced Strains for Exploring Actinobacteria Biosynthetic Diversity.</title>
        <authorList>
            <person name="Kalkreuter E."/>
            <person name="Kautsar S.A."/>
            <person name="Yang D."/>
            <person name="Bader C.D."/>
            <person name="Teijaro C.N."/>
            <person name="Fluegel L."/>
            <person name="Davis C.M."/>
            <person name="Simpson J.R."/>
            <person name="Lauterbach L."/>
            <person name="Steele A.D."/>
            <person name="Gui C."/>
            <person name="Meng S."/>
            <person name="Li G."/>
            <person name="Viehrig K."/>
            <person name="Ye F."/>
            <person name="Su P."/>
            <person name="Kiefer A.F."/>
            <person name="Nichols A."/>
            <person name="Cepeda A.J."/>
            <person name="Yan W."/>
            <person name="Fan B."/>
            <person name="Jiang Y."/>
            <person name="Adhikari A."/>
            <person name="Zheng C.-J."/>
            <person name="Schuster L."/>
            <person name="Cowan T.M."/>
            <person name="Smanski M.J."/>
            <person name="Chevrette M.G."/>
            <person name="De Carvalho L.P.S."/>
            <person name="Shen B."/>
        </authorList>
    </citation>
    <scope>NUCLEOTIDE SEQUENCE [LARGE SCALE GENOMIC DNA]</scope>
    <source>
        <strain evidence="6 7">NPDC020863</strain>
    </source>
</reference>
<dbReference type="PROSITE" id="PS52019">
    <property type="entry name" value="PKS_MFAS_DH"/>
    <property type="match status" value="1"/>
</dbReference>
<evidence type="ECO:0000313" key="7">
    <source>
        <dbReference type="Proteomes" id="UP001620295"/>
    </source>
</evidence>
<dbReference type="InterPro" id="IPR042104">
    <property type="entry name" value="PKS_dehydratase_sf"/>
</dbReference>
<organism evidence="6 7">
    <name type="scientific">Streptomyces milbemycinicus</name>
    <dbReference type="NCBI Taxonomy" id="476552"/>
    <lineage>
        <taxon>Bacteria</taxon>
        <taxon>Bacillati</taxon>
        <taxon>Actinomycetota</taxon>
        <taxon>Actinomycetes</taxon>
        <taxon>Kitasatosporales</taxon>
        <taxon>Streptomycetaceae</taxon>
        <taxon>Streptomyces</taxon>
    </lineage>
</organism>
<evidence type="ECO:0000259" key="5">
    <source>
        <dbReference type="PROSITE" id="PS52019"/>
    </source>
</evidence>
<dbReference type="InterPro" id="IPR016035">
    <property type="entry name" value="Acyl_Trfase/lysoPLipase"/>
</dbReference>
<feature type="non-terminal residue" evidence="6">
    <location>
        <position position="1"/>
    </location>
</feature>
<keyword evidence="3" id="KW-0511">Multifunctional enzyme</keyword>
<dbReference type="PANTHER" id="PTHR43775">
    <property type="entry name" value="FATTY ACID SYNTHASE"/>
    <property type="match status" value="1"/>
</dbReference>
<evidence type="ECO:0000256" key="3">
    <source>
        <dbReference type="ARBA" id="ARBA00023268"/>
    </source>
</evidence>
<dbReference type="EMBL" id="JBJDQH010000495">
    <property type="protein sequence ID" value="MFK4274070.1"/>
    <property type="molecule type" value="Genomic_DNA"/>
</dbReference>
<feature type="domain" description="PKS/mFAS DH" evidence="5">
    <location>
        <begin position="123"/>
        <end position="393"/>
    </location>
</feature>
<dbReference type="InterPro" id="IPR049900">
    <property type="entry name" value="PKS_mFAS_DH"/>
</dbReference>
<dbReference type="Pfam" id="PF14765">
    <property type="entry name" value="PS-DH"/>
    <property type="match status" value="1"/>
</dbReference>
<evidence type="ECO:0000256" key="1">
    <source>
        <dbReference type="ARBA" id="ARBA00004792"/>
    </source>
</evidence>
<feature type="region of interest" description="C-terminal hotdog fold" evidence="4">
    <location>
        <begin position="261"/>
        <end position="393"/>
    </location>
</feature>
<keyword evidence="7" id="KW-1185">Reference proteome</keyword>
<dbReference type="Gene3D" id="3.30.70.3290">
    <property type="match status" value="1"/>
</dbReference>
<dbReference type="InterPro" id="IPR049552">
    <property type="entry name" value="PKS_DH_N"/>
</dbReference>
<dbReference type="InterPro" id="IPR001227">
    <property type="entry name" value="Ac_transferase_dom_sf"/>
</dbReference>
<keyword evidence="2" id="KW-0808">Transferase</keyword>
<comment type="pathway">
    <text evidence="1">Antibiotic biosynthesis.</text>
</comment>
<name>A0ABW8M7D4_9ACTN</name>
<dbReference type="InterPro" id="IPR020807">
    <property type="entry name" value="PKS_DH"/>
</dbReference>
<feature type="active site" description="Proton acceptor; for dehydratase activity" evidence="4">
    <location>
        <position position="155"/>
    </location>
</feature>
<dbReference type="InterPro" id="IPR050091">
    <property type="entry name" value="PKS_NRPS_Biosynth_Enz"/>
</dbReference>
<sequence length="393" mass="40958">RNLRQPVRFDAAVEAAIQAGNELFIEVSPHPVLTGAVQQNAERLERRVAAIGTLRRAEEEPYRLLTSLAEAHAHGAAVDWTATFHGGRRVALPTYAFQHERYWLPDEPGSGDIGAVGLGALGHPLLGAAVRLADSDSVVLTGRLSLHTHPWLVDHAVAGEAVLPPAAFVELALRAGDEVGCDVVEELTLRAPLVLPPSGGVQVQLVIGAPAGARRSVAVYSRVESADEAQGWVQHVAGVLAAGTDTAVPSFDLSQWPPAGARPLPVDGLYERLADRGHGYGPAFQGLRAAWQRGTDLFAEVALPADIAGQAAQFGMHPALLDAALHLTTANADSATDHGTGGITLPSDWSGVRLFAVGSSVLRVRVAADGAVQLADGVGAPVAAVDSVASRRV</sequence>
<evidence type="ECO:0000256" key="4">
    <source>
        <dbReference type="PROSITE-ProRule" id="PRU01363"/>
    </source>
</evidence>
<dbReference type="InterPro" id="IPR049551">
    <property type="entry name" value="PKS_DH_C"/>
</dbReference>
<dbReference type="RefSeq" id="WP_404749710.1">
    <property type="nucleotide sequence ID" value="NZ_JBJDQH010000495.1"/>
</dbReference>
<dbReference type="PANTHER" id="PTHR43775:SF51">
    <property type="entry name" value="INACTIVE PHENOLPHTHIOCEROL SYNTHESIS POLYKETIDE SYNTHASE TYPE I PKS1-RELATED"/>
    <property type="match status" value="1"/>
</dbReference>
<feature type="region of interest" description="N-terminal hotdog fold" evidence="4">
    <location>
        <begin position="123"/>
        <end position="247"/>
    </location>
</feature>
<dbReference type="Gene3D" id="3.40.366.10">
    <property type="entry name" value="Malonyl-Coenzyme A Acyl Carrier Protein, domain 2"/>
    <property type="match status" value="1"/>
</dbReference>
<gene>
    <name evidence="6" type="ORF">ACI2L5_55985</name>
</gene>
<dbReference type="Proteomes" id="UP001620295">
    <property type="component" value="Unassembled WGS sequence"/>
</dbReference>
<dbReference type="SMART" id="SM00826">
    <property type="entry name" value="PKS_DH"/>
    <property type="match status" value="1"/>
</dbReference>
<evidence type="ECO:0000256" key="2">
    <source>
        <dbReference type="ARBA" id="ARBA00022679"/>
    </source>
</evidence>
<evidence type="ECO:0000313" key="6">
    <source>
        <dbReference type="EMBL" id="MFK4274070.1"/>
    </source>
</evidence>
<dbReference type="SUPFAM" id="SSF52151">
    <property type="entry name" value="FabD/lysophospholipase-like"/>
    <property type="match status" value="1"/>
</dbReference>
<feature type="active site" description="Proton donor; for dehydratase activity" evidence="4">
    <location>
        <position position="322"/>
    </location>
</feature>
<dbReference type="Pfam" id="PF00698">
    <property type="entry name" value="Acyl_transf_1"/>
    <property type="match status" value="1"/>
</dbReference>